<protein>
    <recommendedName>
        <fullName evidence="17">ADP-dependent (S)-NAD(P)H-hydrate dehydratase</fullName>
        <ecNumber evidence="17">4.2.1.136</ecNumber>
    </recommendedName>
    <alternativeName>
        <fullName evidence="17">ADP-dependent NAD(P)HX dehydratase</fullName>
    </alternativeName>
</protein>
<comment type="function">
    <text evidence="14 18">Bifunctional enzyme that catalyzes the epimerization of the S- and R-forms of NAD(P)HX and the dehydration of the S-form of NAD(P)HX at the expense of ADP, which is converted to AMP. This allows the repair of both epimers of NAD(P)HX, a damaged form of NAD(P)H that is a result of enzymatic or heat-dependent hydration.</text>
</comment>
<keyword evidence="6 17" id="KW-0547">Nucleotide-binding</keyword>
<keyword evidence="22" id="KW-1185">Reference proteome</keyword>
<evidence type="ECO:0000256" key="14">
    <source>
        <dbReference type="ARBA" id="ARBA00025153"/>
    </source>
</evidence>
<dbReference type="InterPro" id="IPR004443">
    <property type="entry name" value="YjeF_N_dom"/>
</dbReference>
<evidence type="ECO:0000256" key="16">
    <source>
        <dbReference type="ARBA" id="ARBA00049209"/>
    </source>
</evidence>
<evidence type="ECO:0000313" key="22">
    <source>
        <dbReference type="Proteomes" id="UP001302249"/>
    </source>
</evidence>
<dbReference type="HAMAP" id="MF_01965">
    <property type="entry name" value="NADHX_dehydratase"/>
    <property type="match status" value="1"/>
</dbReference>
<name>A0ABZ0B516_9SPHN</name>
<keyword evidence="7 17" id="KW-0067">ATP-binding</keyword>
<dbReference type="InterPro" id="IPR036652">
    <property type="entry name" value="YjeF_N_dom_sf"/>
</dbReference>
<evidence type="ECO:0000256" key="1">
    <source>
        <dbReference type="ARBA" id="ARBA00000013"/>
    </source>
</evidence>
<dbReference type="CDD" id="cd01171">
    <property type="entry name" value="YXKO-related"/>
    <property type="match status" value="1"/>
</dbReference>
<evidence type="ECO:0000256" key="3">
    <source>
        <dbReference type="ARBA" id="ARBA00006001"/>
    </source>
</evidence>
<dbReference type="Pfam" id="PF03853">
    <property type="entry name" value="YjeF_N"/>
    <property type="match status" value="1"/>
</dbReference>
<keyword evidence="9 18" id="KW-0630">Potassium</keyword>
<dbReference type="PANTHER" id="PTHR12592">
    <property type="entry name" value="ATP-DEPENDENT (S)-NAD(P)H-HYDRATE DEHYDRATASE FAMILY MEMBER"/>
    <property type="match status" value="1"/>
</dbReference>
<feature type="binding site" evidence="17">
    <location>
        <position position="399"/>
    </location>
    <ligand>
        <name>(6S)-NADPHX</name>
        <dbReference type="ChEBI" id="CHEBI:64076"/>
    </ligand>
</feature>
<keyword evidence="12 17" id="KW-0456">Lyase</keyword>
<keyword evidence="11 18" id="KW-0413">Isomerase</keyword>
<dbReference type="PIRSF" id="PIRSF017184">
    <property type="entry name" value="Nnr"/>
    <property type="match status" value="1"/>
</dbReference>
<evidence type="ECO:0000256" key="15">
    <source>
        <dbReference type="ARBA" id="ARBA00048238"/>
    </source>
</evidence>
<evidence type="ECO:0000256" key="17">
    <source>
        <dbReference type="HAMAP-Rule" id="MF_01965"/>
    </source>
</evidence>
<comment type="function">
    <text evidence="17">Catalyzes the dehydration of the S-form of NAD(P)HX at the expense of ADP, which is converted to AMP. Together with NAD(P)HX epimerase, which catalyzes the epimerization of the S- and R-forms, the enzyme allows the repair of both epimers of NAD(P)HX, a damaged form of NAD(P)H that is a result of enzymatic or heat-dependent hydration.</text>
</comment>
<gene>
    <name evidence="17" type="primary">nnrD</name>
    <name evidence="21" type="ORF">RPR59_08285</name>
</gene>
<dbReference type="InterPro" id="IPR000631">
    <property type="entry name" value="CARKD"/>
</dbReference>
<dbReference type="EMBL" id="CP135076">
    <property type="protein sequence ID" value="WNO52477.1"/>
    <property type="molecule type" value="Genomic_DNA"/>
</dbReference>
<dbReference type="InterPro" id="IPR029056">
    <property type="entry name" value="Ribokinase-like"/>
</dbReference>
<feature type="binding site" evidence="17">
    <location>
        <position position="285"/>
    </location>
    <ligand>
        <name>(6S)-NADPHX</name>
        <dbReference type="ChEBI" id="CHEBI:64076"/>
    </ligand>
</feature>
<keyword evidence="5 18" id="KW-0479">Metal-binding</keyword>
<evidence type="ECO:0000256" key="8">
    <source>
        <dbReference type="ARBA" id="ARBA00022857"/>
    </source>
</evidence>
<reference evidence="21 22" key="1">
    <citation type="submission" date="2023-09" db="EMBL/GenBank/DDBJ databases">
        <authorList>
            <person name="Rey-Velasco X."/>
        </authorList>
    </citation>
    <scope>NUCLEOTIDE SEQUENCE [LARGE SCALE GENOMIC DNA]</scope>
    <source>
        <strain evidence="21 22">W311</strain>
    </source>
</reference>
<evidence type="ECO:0000256" key="18">
    <source>
        <dbReference type="PIRNR" id="PIRNR017184"/>
    </source>
</evidence>
<dbReference type="PROSITE" id="PS51383">
    <property type="entry name" value="YJEF_C_3"/>
    <property type="match status" value="1"/>
</dbReference>
<comment type="similarity">
    <text evidence="17">Belongs to the NnrD/CARKD family.</text>
</comment>
<comment type="catalytic activity">
    <reaction evidence="1 18">
        <text>(6R)-NADHX = (6S)-NADHX</text>
        <dbReference type="Rhea" id="RHEA:32215"/>
        <dbReference type="ChEBI" id="CHEBI:64074"/>
        <dbReference type="ChEBI" id="CHEBI:64075"/>
        <dbReference type="EC" id="5.1.99.6"/>
    </reaction>
</comment>
<evidence type="ECO:0000256" key="13">
    <source>
        <dbReference type="ARBA" id="ARBA00023268"/>
    </source>
</evidence>
<comment type="catalytic activity">
    <reaction evidence="16 17 18">
        <text>(6S)-NADPHX + ADP = AMP + phosphate + NADPH + H(+)</text>
        <dbReference type="Rhea" id="RHEA:32235"/>
        <dbReference type="ChEBI" id="CHEBI:15378"/>
        <dbReference type="ChEBI" id="CHEBI:43474"/>
        <dbReference type="ChEBI" id="CHEBI:57783"/>
        <dbReference type="ChEBI" id="CHEBI:64076"/>
        <dbReference type="ChEBI" id="CHEBI:456215"/>
        <dbReference type="ChEBI" id="CHEBI:456216"/>
        <dbReference type="EC" id="4.2.1.136"/>
    </reaction>
</comment>
<dbReference type="SUPFAM" id="SSF64153">
    <property type="entry name" value="YjeF N-terminal domain-like"/>
    <property type="match status" value="1"/>
</dbReference>
<dbReference type="EC" id="4.2.1.136" evidence="17"/>
<accession>A0ABZ0B516</accession>
<comment type="subunit">
    <text evidence="17">Homotetramer.</text>
</comment>
<keyword evidence="8 17" id="KW-0521">NADP</keyword>
<evidence type="ECO:0000256" key="9">
    <source>
        <dbReference type="ARBA" id="ARBA00022958"/>
    </source>
</evidence>
<dbReference type="SUPFAM" id="SSF53613">
    <property type="entry name" value="Ribokinase-like"/>
    <property type="match status" value="1"/>
</dbReference>
<comment type="similarity">
    <text evidence="4 18">In the C-terminal section; belongs to the NnrD/CARKD family.</text>
</comment>
<evidence type="ECO:0000256" key="5">
    <source>
        <dbReference type="ARBA" id="ARBA00022723"/>
    </source>
</evidence>
<comment type="catalytic activity">
    <reaction evidence="2 18">
        <text>(6R)-NADPHX = (6S)-NADPHX</text>
        <dbReference type="Rhea" id="RHEA:32227"/>
        <dbReference type="ChEBI" id="CHEBI:64076"/>
        <dbReference type="ChEBI" id="CHEBI:64077"/>
        <dbReference type="EC" id="5.1.99.6"/>
    </reaction>
</comment>
<dbReference type="PROSITE" id="PS51385">
    <property type="entry name" value="YJEF_N"/>
    <property type="match status" value="1"/>
</dbReference>
<evidence type="ECO:0000313" key="21">
    <source>
        <dbReference type="EMBL" id="WNO52477.1"/>
    </source>
</evidence>
<organism evidence="21 22">
    <name type="scientific">Stakelama saccharophila</name>
    <dbReference type="NCBI Taxonomy" id="3075605"/>
    <lineage>
        <taxon>Bacteria</taxon>
        <taxon>Pseudomonadati</taxon>
        <taxon>Pseudomonadota</taxon>
        <taxon>Alphaproteobacteria</taxon>
        <taxon>Sphingomonadales</taxon>
        <taxon>Sphingomonadaceae</taxon>
        <taxon>Stakelama</taxon>
    </lineage>
</organism>
<feature type="binding site" evidence="17">
    <location>
        <begin position="369"/>
        <end position="373"/>
    </location>
    <ligand>
        <name>AMP</name>
        <dbReference type="ChEBI" id="CHEBI:456215"/>
    </ligand>
</feature>
<feature type="domain" description="YjeF N-terminal" evidence="20">
    <location>
        <begin position="1"/>
        <end position="193"/>
    </location>
</feature>
<comment type="catalytic activity">
    <reaction evidence="15 17 18">
        <text>(6S)-NADHX + ADP = AMP + phosphate + NADH + H(+)</text>
        <dbReference type="Rhea" id="RHEA:32223"/>
        <dbReference type="ChEBI" id="CHEBI:15378"/>
        <dbReference type="ChEBI" id="CHEBI:43474"/>
        <dbReference type="ChEBI" id="CHEBI:57945"/>
        <dbReference type="ChEBI" id="CHEBI:64074"/>
        <dbReference type="ChEBI" id="CHEBI:456215"/>
        <dbReference type="ChEBI" id="CHEBI:456216"/>
        <dbReference type="EC" id="4.2.1.136"/>
    </reaction>
</comment>
<dbReference type="NCBIfam" id="TIGR00197">
    <property type="entry name" value="yjeF_nterm"/>
    <property type="match status" value="1"/>
</dbReference>
<feature type="domain" description="YjeF C-terminal" evidence="19">
    <location>
        <begin position="193"/>
        <end position="451"/>
    </location>
</feature>
<proteinExistence type="inferred from homology"/>
<dbReference type="Proteomes" id="UP001302249">
    <property type="component" value="Chromosome"/>
</dbReference>
<evidence type="ECO:0000259" key="20">
    <source>
        <dbReference type="PROSITE" id="PS51385"/>
    </source>
</evidence>
<evidence type="ECO:0000256" key="7">
    <source>
        <dbReference type="ARBA" id="ARBA00022840"/>
    </source>
</evidence>
<evidence type="ECO:0000256" key="2">
    <source>
        <dbReference type="ARBA" id="ARBA00000909"/>
    </source>
</evidence>
<dbReference type="NCBIfam" id="TIGR00196">
    <property type="entry name" value="yjeF_cterm"/>
    <property type="match status" value="1"/>
</dbReference>
<dbReference type="PANTHER" id="PTHR12592:SF0">
    <property type="entry name" value="ATP-DEPENDENT (S)-NAD(P)H-HYDRATE DEHYDRATASE"/>
    <property type="match status" value="1"/>
</dbReference>
<sequence length="452" mass="46372">MRTAEQRCFDAGIDQATLMERAGTAVAREAMRFALGRPVLVLAGPGNNGGDAYAAARLLHSWGCDVTVAALGSKKSGAAADMRRRWTGPTVALADAAPRAVLVDGLFGTGMSRPLETDVREALHRLVGAADFSLAIDLPSGLATDSGEDLGLAPVSATCALGALKPAHVLMPGAACCGHVRLVDIDIACPDSTRTIARPRLTPPARDAHKYRRGMVAVVAGAMPGAAHLAARATLHAGAGYVLLASGDPQHRSPDALVRRKIADADDLAELLADARIGAAVIGPGLGSGNHARALLDAALASDRPLIIDGDALTLLGEDAVRRLSTRDARSWLTPHEGEFVRLFGDGGGNKIDRTRQAAQRAGATIVHKGPDTVIADPDGNVHIADTGTSWLSTAGTGDVLAGICGARMACGDESAADAAIWLHARAARLTGAAFMADDIVAPIASAVAECL</sequence>
<feature type="binding site" evidence="17">
    <location>
        <position position="336"/>
    </location>
    <ligand>
        <name>(6S)-NADPHX</name>
        <dbReference type="ChEBI" id="CHEBI:64076"/>
    </ligand>
</feature>
<dbReference type="InterPro" id="IPR030677">
    <property type="entry name" value="Nnr"/>
</dbReference>
<evidence type="ECO:0000256" key="11">
    <source>
        <dbReference type="ARBA" id="ARBA00023235"/>
    </source>
</evidence>
<comment type="similarity">
    <text evidence="3 18">In the N-terminal section; belongs to the NnrE/AIBP family.</text>
</comment>
<dbReference type="Gene3D" id="3.40.50.10260">
    <property type="entry name" value="YjeF N-terminal domain"/>
    <property type="match status" value="1"/>
</dbReference>
<comment type="cofactor">
    <cofactor evidence="17">
        <name>Mg(2+)</name>
        <dbReference type="ChEBI" id="CHEBI:18420"/>
    </cofactor>
</comment>
<evidence type="ECO:0000256" key="12">
    <source>
        <dbReference type="ARBA" id="ARBA00023239"/>
    </source>
</evidence>
<feature type="binding site" evidence="17">
    <location>
        <position position="398"/>
    </location>
    <ligand>
        <name>AMP</name>
        <dbReference type="ChEBI" id="CHEBI:456215"/>
    </ligand>
</feature>
<dbReference type="Pfam" id="PF01256">
    <property type="entry name" value="Carb_kinase"/>
    <property type="match status" value="1"/>
</dbReference>
<evidence type="ECO:0000256" key="6">
    <source>
        <dbReference type="ARBA" id="ARBA00022741"/>
    </source>
</evidence>
<keyword evidence="10 17" id="KW-0520">NAD</keyword>
<evidence type="ECO:0000256" key="4">
    <source>
        <dbReference type="ARBA" id="ARBA00009524"/>
    </source>
</evidence>
<dbReference type="Gene3D" id="3.40.1190.20">
    <property type="match status" value="1"/>
</dbReference>
<evidence type="ECO:0000259" key="19">
    <source>
        <dbReference type="PROSITE" id="PS51383"/>
    </source>
</evidence>
<dbReference type="RefSeq" id="WP_313912955.1">
    <property type="nucleotide sequence ID" value="NZ_CP135076.1"/>
</dbReference>
<evidence type="ECO:0000256" key="10">
    <source>
        <dbReference type="ARBA" id="ARBA00023027"/>
    </source>
</evidence>
<feature type="binding site" evidence="17">
    <location>
        <position position="226"/>
    </location>
    <ligand>
        <name>(6S)-NADPHX</name>
        <dbReference type="ChEBI" id="CHEBI:64076"/>
    </ligand>
</feature>
<comment type="cofactor">
    <cofactor evidence="18">
        <name>K(+)</name>
        <dbReference type="ChEBI" id="CHEBI:29103"/>
    </cofactor>
    <text evidence="18">Binds 1 potassium ion per subunit.</text>
</comment>
<keyword evidence="13" id="KW-0511">Multifunctional enzyme</keyword>